<proteinExistence type="predicted"/>
<reference evidence="4" key="1">
    <citation type="submission" date="2025-08" db="UniProtKB">
        <authorList>
            <consortium name="RefSeq"/>
        </authorList>
    </citation>
    <scope>IDENTIFICATION</scope>
    <source>
        <tissue evidence="4">Gonads</tissue>
    </source>
</reference>
<evidence type="ECO:0000256" key="1">
    <source>
        <dbReference type="SAM" id="MobiDB-lite"/>
    </source>
</evidence>
<dbReference type="FunCoup" id="A0A2R2MTQ8">
    <property type="interactions" value="207"/>
</dbReference>
<organism evidence="3 4">
    <name type="scientific">Lingula anatina</name>
    <name type="common">Brachiopod</name>
    <name type="synonym">Lingula unguis</name>
    <dbReference type="NCBI Taxonomy" id="7574"/>
    <lineage>
        <taxon>Eukaryota</taxon>
        <taxon>Metazoa</taxon>
        <taxon>Spiralia</taxon>
        <taxon>Lophotrochozoa</taxon>
        <taxon>Brachiopoda</taxon>
        <taxon>Linguliformea</taxon>
        <taxon>Lingulata</taxon>
        <taxon>Lingulida</taxon>
        <taxon>Linguloidea</taxon>
        <taxon>Lingulidae</taxon>
        <taxon>Lingula</taxon>
    </lineage>
</organism>
<dbReference type="RefSeq" id="XP_023933636.1">
    <property type="nucleotide sequence ID" value="XM_024077868.1"/>
</dbReference>
<protein>
    <submittedName>
        <fullName evidence="4">Uncharacterized protein C7orf50 homolog</fullName>
    </submittedName>
</protein>
<feature type="region of interest" description="Disordered" evidence="1">
    <location>
        <begin position="1"/>
        <end position="42"/>
    </location>
</feature>
<dbReference type="OrthoDB" id="10261563at2759"/>
<dbReference type="Proteomes" id="UP000085678">
    <property type="component" value="Unplaced"/>
</dbReference>
<dbReference type="AlphaFoldDB" id="A0A2R2MTQ8"/>
<feature type="domain" description="WKF" evidence="2">
    <location>
        <begin position="53"/>
        <end position="114"/>
    </location>
</feature>
<dbReference type="PANTHER" id="PTHR22306:SF2">
    <property type="entry name" value="CHROMOSOME 7 OPEN READING FRAME 50"/>
    <property type="match status" value="1"/>
</dbReference>
<feature type="compositionally biased region" description="Polar residues" evidence="1">
    <location>
        <begin position="8"/>
        <end position="17"/>
    </location>
</feature>
<dbReference type="InterPro" id="IPR019327">
    <property type="entry name" value="WKF"/>
</dbReference>
<dbReference type="STRING" id="7574.A0A2R2MTQ8"/>
<dbReference type="Pfam" id="PF10180">
    <property type="entry name" value="WKF"/>
    <property type="match status" value="1"/>
</dbReference>
<feature type="compositionally biased region" description="Basic and acidic residues" evidence="1">
    <location>
        <begin position="30"/>
        <end position="42"/>
    </location>
</feature>
<evidence type="ECO:0000313" key="4">
    <source>
        <dbReference type="RefSeq" id="XP_023933636.1"/>
    </source>
</evidence>
<dbReference type="PANTHER" id="PTHR22306">
    <property type="entry name" value="CHROMOSOME 7 OPEN READING FRAME 50"/>
    <property type="match status" value="1"/>
</dbReference>
<sequence>MTKKRTANESQQLCTETITEKKKKKKEKKKVSSETDKVVGDSEKTSARDLALEYLKKWHENRKQWSFQKVRQVWILQHMYDTQKVPDEEFKILLEYMENSKGKARENTIKQAEVVIEKFEETDNDTAAKEGYMRARQVLQMLS</sequence>
<dbReference type="KEGG" id="lak:106172412"/>
<dbReference type="GeneID" id="106172412"/>
<gene>
    <name evidence="4" type="primary">LOC106172412</name>
</gene>
<keyword evidence="3" id="KW-1185">Reference proteome</keyword>
<evidence type="ECO:0000259" key="2">
    <source>
        <dbReference type="Pfam" id="PF10180"/>
    </source>
</evidence>
<name>A0A2R2MTQ8_LINAN</name>
<evidence type="ECO:0000313" key="3">
    <source>
        <dbReference type="Proteomes" id="UP000085678"/>
    </source>
</evidence>
<dbReference type="InParanoid" id="A0A2R2MTQ8"/>
<accession>A0A2R2MTQ8</accession>